<feature type="compositionally biased region" description="Polar residues" evidence="1">
    <location>
        <begin position="614"/>
        <end position="623"/>
    </location>
</feature>
<evidence type="ECO:0000313" key="4">
    <source>
        <dbReference type="EMBL" id="CAE6530301.1"/>
    </source>
</evidence>
<protein>
    <recommendedName>
        <fullName evidence="6">Transmembrane protein</fullName>
    </recommendedName>
</protein>
<dbReference type="AlphaFoldDB" id="A0A8H3HGU0"/>
<feature type="signal peptide" evidence="3">
    <location>
        <begin position="1"/>
        <end position="42"/>
    </location>
</feature>
<proteinExistence type="predicted"/>
<dbReference type="OrthoDB" id="3260409at2759"/>
<feature type="compositionally biased region" description="Polar residues" evidence="1">
    <location>
        <begin position="405"/>
        <end position="429"/>
    </location>
</feature>
<accession>A0A8H3HGU0</accession>
<keyword evidence="2" id="KW-0812">Transmembrane</keyword>
<comment type="caution">
    <text evidence="4">The sequence shown here is derived from an EMBL/GenBank/DDBJ whole genome shotgun (WGS) entry which is preliminary data.</text>
</comment>
<dbReference type="Proteomes" id="UP000663831">
    <property type="component" value="Unassembled WGS sequence"/>
</dbReference>
<name>A0A8H3HGU0_9AGAM</name>
<feature type="region of interest" description="Disordered" evidence="1">
    <location>
        <begin position="304"/>
        <end position="447"/>
    </location>
</feature>
<evidence type="ECO:0008006" key="6">
    <source>
        <dbReference type="Google" id="ProtNLM"/>
    </source>
</evidence>
<feature type="compositionally biased region" description="Polar residues" evidence="1">
    <location>
        <begin position="661"/>
        <end position="672"/>
    </location>
</feature>
<feature type="region of interest" description="Disordered" evidence="1">
    <location>
        <begin position="265"/>
        <end position="288"/>
    </location>
</feature>
<feature type="compositionally biased region" description="Polar residues" evidence="1">
    <location>
        <begin position="304"/>
        <end position="313"/>
    </location>
</feature>
<feature type="compositionally biased region" description="Low complexity" evidence="1">
    <location>
        <begin position="597"/>
        <end position="613"/>
    </location>
</feature>
<feature type="compositionally biased region" description="Basic and acidic residues" evidence="1">
    <location>
        <begin position="538"/>
        <end position="550"/>
    </location>
</feature>
<feature type="compositionally biased region" description="Polar residues" evidence="1">
    <location>
        <begin position="361"/>
        <end position="373"/>
    </location>
</feature>
<organism evidence="4 5">
    <name type="scientific">Rhizoctonia solani</name>
    <dbReference type="NCBI Taxonomy" id="456999"/>
    <lineage>
        <taxon>Eukaryota</taxon>
        <taxon>Fungi</taxon>
        <taxon>Dikarya</taxon>
        <taxon>Basidiomycota</taxon>
        <taxon>Agaricomycotina</taxon>
        <taxon>Agaricomycetes</taxon>
        <taxon>Cantharellales</taxon>
        <taxon>Ceratobasidiaceae</taxon>
        <taxon>Rhizoctonia</taxon>
    </lineage>
</organism>
<reference evidence="4" key="1">
    <citation type="submission" date="2021-01" db="EMBL/GenBank/DDBJ databases">
        <authorList>
            <person name="Kaushik A."/>
        </authorList>
    </citation>
    <scope>NUCLEOTIDE SEQUENCE</scope>
    <source>
        <strain evidence="4">AG3-1AP</strain>
    </source>
</reference>
<evidence type="ECO:0000313" key="5">
    <source>
        <dbReference type="Proteomes" id="UP000663831"/>
    </source>
</evidence>
<gene>
    <name evidence="4" type="ORF">RDB_LOCUS156873</name>
</gene>
<feature type="compositionally biased region" description="Low complexity" evidence="1">
    <location>
        <begin position="673"/>
        <end position="684"/>
    </location>
</feature>
<evidence type="ECO:0000256" key="3">
    <source>
        <dbReference type="SAM" id="SignalP"/>
    </source>
</evidence>
<evidence type="ECO:0000256" key="2">
    <source>
        <dbReference type="SAM" id="Phobius"/>
    </source>
</evidence>
<feature type="chain" id="PRO_5033985856" description="Transmembrane protein" evidence="3">
    <location>
        <begin position="43"/>
        <end position="700"/>
    </location>
</feature>
<evidence type="ECO:0000256" key="1">
    <source>
        <dbReference type="SAM" id="MobiDB-lite"/>
    </source>
</evidence>
<dbReference type="EMBL" id="CAJMWV010007583">
    <property type="protein sequence ID" value="CAE6530301.1"/>
    <property type="molecule type" value="Genomic_DNA"/>
</dbReference>
<feature type="compositionally biased region" description="Basic and acidic residues" evidence="1">
    <location>
        <begin position="561"/>
        <end position="575"/>
    </location>
</feature>
<feature type="region of interest" description="Disordered" evidence="1">
    <location>
        <begin position="485"/>
        <end position="700"/>
    </location>
</feature>
<keyword evidence="2" id="KW-0472">Membrane</keyword>
<sequence length="700" mass="74325">MKRYIPMGPPRLPLSTIQPTSTMVSTMLMLAALVGNIRSATAQQSPTECADGSMTSWMQNNEGKNPCELVQDVLRVCKPSFNLGFLPRGYACENAPGSALAPCCCGSPTFALMSACWSCQYNITFDLVSTTFTGFVKDCQTLPNPITSYDTSVQSRITALDLPPWSQAEPLAGKWDFTGAWRNSTPSSTSAPPVPTGYPIQVNSTGISKGALAGAIVGAILGSKILFMAAGYLFYRWWKKEHGNENDEERNYVHHVFGEPKYPRRAVTRRSRRGSRVHVDLDEETASPRSSRWLGIPSYLQPTSFHSHSSATSGPPIPGQQELDPHHISPGAYVNAEEGGVTPFVSNQRPVESEKTRARRQSTLLRVANNGTTSEEDNNAPAPQPELLAHANSVSPGPVSPPAALNSSRILSTTSRSNSHAGSISTSNLHGHSVSVGSGSGSGTRYQEDDAGVSIVIEDGSESPEPVRSVPPAYVDYRKGYSDANLDKGDLHRHGSAQADGSNNTHGESSRSGGSEAGRRGETSDSATCINTPSDPPSPKKIEAEIHDTDTVGAKTMTETDTVREPDHRDRHESGDSEGAATIKPLETETPGPIERASTTDLAALTAANTAANRPNSPGSIEPSQPARPPHLAHTSAPAGVTFSKPMSQDHASSEHDVRQASDNASPSTNETPPSANSAPWSWSRALGAFGLGGTNTPSS</sequence>
<feature type="transmembrane region" description="Helical" evidence="2">
    <location>
        <begin position="211"/>
        <end position="235"/>
    </location>
</feature>
<feature type="compositionally biased region" description="Basic residues" evidence="1">
    <location>
        <begin position="265"/>
        <end position="276"/>
    </location>
</feature>
<keyword evidence="2" id="KW-1133">Transmembrane helix</keyword>
<keyword evidence="3" id="KW-0732">Signal</keyword>